<dbReference type="GO" id="GO:0003677">
    <property type="term" value="F:DNA binding"/>
    <property type="evidence" value="ECO:0007669"/>
    <property type="project" value="UniProtKB-UniRule"/>
</dbReference>
<keyword evidence="9" id="KW-1185">Reference proteome</keyword>
<evidence type="ECO:0000256" key="1">
    <source>
        <dbReference type="ARBA" id="ARBA00002190"/>
    </source>
</evidence>
<proteinExistence type="inferred from homology"/>
<dbReference type="PANTHER" id="PTHR33217:SF7">
    <property type="entry name" value="TRANSPOSASE FOR INSERTION SEQUENCE ELEMENT IS1081"/>
    <property type="match status" value="1"/>
</dbReference>
<dbReference type="InterPro" id="IPR001207">
    <property type="entry name" value="Transposase_mutator"/>
</dbReference>
<dbReference type="GO" id="GO:0004803">
    <property type="term" value="F:transposase activity"/>
    <property type="evidence" value="ECO:0007669"/>
    <property type="project" value="UniProtKB-UniRule"/>
</dbReference>
<keyword evidence="6" id="KW-0814">Transposable element</keyword>
<keyword evidence="3 6" id="KW-0815">Transposition</keyword>
<reference evidence="8 9" key="1">
    <citation type="submission" date="2019-06" db="EMBL/GenBank/DDBJ databases">
        <title>Sequencing the genomes of 1000 actinobacteria strains.</title>
        <authorList>
            <person name="Klenk H.-P."/>
        </authorList>
    </citation>
    <scope>NUCLEOTIDE SEQUENCE [LARGE SCALE GENOMIC DNA]</scope>
    <source>
        <strain evidence="8 9">DSM 21947</strain>
    </source>
</reference>
<dbReference type="EMBL" id="VFRA01000001">
    <property type="protein sequence ID" value="TQO19481.1"/>
    <property type="molecule type" value="Genomic_DNA"/>
</dbReference>
<dbReference type="PANTHER" id="PTHR33217">
    <property type="entry name" value="TRANSPOSASE FOR INSERTION SEQUENCE ELEMENT IS1081"/>
    <property type="match status" value="1"/>
</dbReference>
<feature type="region of interest" description="Disordered" evidence="7">
    <location>
        <begin position="50"/>
        <end position="72"/>
    </location>
</feature>
<dbReference type="Proteomes" id="UP000316560">
    <property type="component" value="Unassembled WGS sequence"/>
</dbReference>
<comment type="caution">
    <text evidence="8">The sequence shown here is derived from an EMBL/GenBank/DDBJ whole genome shotgun (WGS) entry which is preliminary data.</text>
</comment>
<evidence type="ECO:0000256" key="3">
    <source>
        <dbReference type="ARBA" id="ARBA00022578"/>
    </source>
</evidence>
<dbReference type="Pfam" id="PF00872">
    <property type="entry name" value="Transposase_mut"/>
    <property type="match status" value="1"/>
</dbReference>
<dbReference type="GO" id="GO:0006313">
    <property type="term" value="P:DNA transposition"/>
    <property type="evidence" value="ECO:0007669"/>
    <property type="project" value="UniProtKB-UniRule"/>
</dbReference>
<evidence type="ECO:0000313" key="9">
    <source>
        <dbReference type="Proteomes" id="UP000316560"/>
    </source>
</evidence>
<evidence type="ECO:0000256" key="2">
    <source>
        <dbReference type="ARBA" id="ARBA00010961"/>
    </source>
</evidence>
<comment type="function">
    <text evidence="1 6">Required for the transposition of the insertion element.</text>
</comment>
<keyword evidence="4 6" id="KW-0238">DNA-binding</keyword>
<gene>
    <name evidence="8" type="ORF">FB472_1037</name>
</gene>
<name>A0A8H2K888_9MICO</name>
<dbReference type="OrthoDB" id="9793302at2"/>
<dbReference type="NCBIfam" id="NF033543">
    <property type="entry name" value="transpos_IS256"/>
    <property type="match status" value="1"/>
</dbReference>
<comment type="similarity">
    <text evidence="2 6">Belongs to the transposase mutator family.</text>
</comment>
<evidence type="ECO:0000313" key="8">
    <source>
        <dbReference type="EMBL" id="TQO19481.1"/>
    </source>
</evidence>
<evidence type="ECO:0000256" key="6">
    <source>
        <dbReference type="RuleBase" id="RU365089"/>
    </source>
</evidence>
<evidence type="ECO:0000256" key="7">
    <source>
        <dbReference type="SAM" id="MobiDB-lite"/>
    </source>
</evidence>
<organism evidence="8 9">
    <name type="scientific">Rhodoglobus vestalii</name>
    <dbReference type="NCBI Taxonomy" id="193384"/>
    <lineage>
        <taxon>Bacteria</taxon>
        <taxon>Bacillati</taxon>
        <taxon>Actinomycetota</taxon>
        <taxon>Actinomycetes</taxon>
        <taxon>Micrococcales</taxon>
        <taxon>Microbacteriaceae</taxon>
        <taxon>Rhodoglobus</taxon>
    </lineage>
</organism>
<feature type="compositionally biased region" description="Basic residues" evidence="7">
    <location>
        <begin position="52"/>
        <end position="68"/>
    </location>
</feature>
<accession>A0A8H2K888</accession>
<protein>
    <recommendedName>
        <fullName evidence="6">Mutator family transposase</fullName>
    </recommendedName>
</protein>
<keyword evidence="5 6" id="KW-0233">DNA recombination</keyword>
<dbReference type="AlphaFoldDB" id="A0A8H2K888"/>
<evidence type="ECO:0000256" key="5">
    <source>
        <dbReference type="ARBA" id="ARBA00023172"/>
    </source>
</evidence>
<dbReference type="RefSeq" id="WP_141989922.1">
    <property type="nucleotide sequence ID" value="NZ_VFRA01000001.1"/>
</dbReference>
<sequence>MALDQSALLDLLARLKVTDVTDRIRAATEKLYQELIDAEASAFIGATPFQRTTHRNGTHRNGTHRNGTRPRTLTTTAGDLELSIPKLRQGTFFPALLERRRRVGQALFAVVMEAYLHGVSTRKVDDLVKALGADSGISKSEVSRICAGLDEEVAQFRDRDLAALDFPYVFLDATYCKARVNHRIVSQAVPVAVGVAADGRREVLGFDVGDTENEAFWTAFLRSSKTRGLGGVALVMSDAHSGLKKAISTVFQGASWRRCRVHFMRNVLAVAPKGSQDMVASVIRTVFAQPDAEHISKQFTEVVAMLGLSHPKVAAMLDDARHDLLAFAGFPQRHWRQIWSTNPLERVNKEIKRRTDVVGVFPNPAALLRLAGSVLVEQHDEWEAGDRRYFSAASMLELKAMNVASETIEEVNPIPELTAA</sequence>
<evidence type="ECO:0000256" key="4">
    <source>
        <dbReference type="ARBA" id="ARBA00023125"/>
    </source>
</evidence>